<dbReference type="InterPro" id="IPR029016">
    <property type="entry name" value="GAF-like_dom_sf"/>
</dbReference>
<dbReference type="PANTHER" id="PTHR43156">
    <property type="entry name" value="STAGE II SPORULATION PROTEIN E-RELATED"/>
    <property type="match status" value="1"/>
</dbReference>
<dbReference type="RefSeq" id="WP_053926348.1">
    <property type="nucleotide sequence ID" value="NZ_LGKG01000157.1"/>
</dbReference>
<dbReference type="NCBIfam" id="TIGR00229">
    <property type="entry name" value="sensory_box"/>
    <property type="match status" value="1"/>
</dbReference>
<dbReference type="CDD" id="cd16936">
    <property type="entry name" value="HATPase_RsbW-like"/>
    <property type="match status" value="1"/>
</dbReference>
<gene>
    <name evidence="3" type="ORF">ADL29_27955</name>
</gene>
<dbReference type="InterPro" id="IPR001932">
    <property type="entry name" value="PPM-type_phosphatase-like_dom"/>
</dbReference>
<keyword evidence="1" id="KW-0378">Hydrolase</keyword>
<keyword evidence="4" id="KW-1185">Reference proteome</keyword>
<evidence type="ECO:0000313" key="3">
    <source>
        <dbReference type="EMBL" id="KPC60679.1"/>
    </source>
</evidence>
<dbReference type="SUPFAM" id="SSF55874">
    <property type="entry name" value="ATPase domain of HSP90 chaperone/DNA topoisomerase II/histidine kinase"/>
    <property type="match status" value="1"/>
</dbReference>
<dbReference type="PROSITE" id="PS50112">
    <property type="entry name" value="PAS"/>
    <property type="match status" value="1"/>
</dbReference>
<accession>A0A0N0GX22</accession>
<dbReference type="Pfam" id="PF13581">
    <property type="entry name" value="HATPase_c_2"/>
    <property type="match status" value="1"/>
</dbReference>
<evidence type="ECO:0000256" key="1">
    <source>
        <dbReference type="ARBA" id="ARBA00022801"/>
    </source>
</evidence>
<dbReference type="SUPFAM" id="SSF81606">
    <property type="entry name" value="PP2C-like"/>
    <property type="match status" value="1"/>
</dbReference>
<dbReference type="EMBL" id="LGKG01000157">
    <property type="protein sequence ID" value="KPC60679.1"/>
    <property type="molecule type" value="Genomic_DNA"/>
</dbReference>
<dbReference type="SMART" id="SM00331">
    <property type="entry name" value="PP2C_SIG"/>
    <property type="match status" value="1"/>
</dbReference>
<dbReference type="InterPro" id="IPR013656">
    <property type="entry name" value="PAS_4"/>
</dbReference>
<dbReference type="Gene3D" id="3.60.40.10">
    <property type="entry name" value="PPM-type phosphatase domain"/>
    <property type="match status" value="1"/>
</dbReference>
<dbReference type="SUPFAM" id="SSF55785">
    <property type="entry name" value="PYP-like sensor domain (PAS domain)"/>
    <property type="match status" value="2"/>
</dbReference>
<proteinExistence type="predicted"/>
<dbReference type="Pfam" id="PF01590">
    <property type="entry name" value="GAF"/>
    <property type="match status" value="1"/>
</dbReference>
<comment type="caution">
    <text evidence="3">The sequence shown here is derived from an EMBL/GenBank/DDBJ whole genome shotgun (WGS) entry which is preliminary data.</text>
</comment>
<reference evidence="4" key="1">
    <citation type="submission" date="2015-07" db="EMBL/GenBank/DDBJ databases">
        <authorList>
            <person name="Ju K.-S."/>
            <person name="Doroghazi J.R."/>
            <person name="Metcalf W.W."/>
        </authorList>
    </citation>
    <scope>NUCLEOTIDE SEQUENCE [LARGE SCALE GENOMIC DNA]</scope>
    <source>
        <strain evidence="4">NRRL ISP-5002</strain>
    </source>
</reference>
<feature type="domain" description="PAS" evidence="2">
    <location>
        <begin position="19"/>
        <end position="47"/>
    </location>
</feature>
<dbReference type="InterPro" id="IPR035965">
    <property type="entry name" value="PAS-like_dom_sf"/>
</dbReference>
<dbReference type="Pfam" id="PF07228">
    <property type="entry name" value="SpoIIE"/>
    <property type="match status" value="1"/>
</dbReference>
<dbReference type="SUPFAM" id="SSF55781">
    <property type="entry name" value="GAF domain-like"/>
    <property type="match status" value="1"/>
</dbReference>
<dbReference type="PATRIC" id="fig|66876.3.peg.6129"/>
<dbReference type="FunFam" id="3.30.450.40:FF:000035">
    <property type="entry name" value="PAS sensor protein"/>
    <property type="match status" value="1"/>
</dbReference>
<dbReference type="Gene3D" id="3.30.450.40">
    <property type="match status" value="1"/>
</dbReference>
<protein>
    <recommendedName>
        <fullName evidence="2">PAS domain-containing protein</fullName>
    </recommendedName>
</protein>
<evidence type="ECO:0000259" key="2">
    <source>
        <dbReference type="PROSITE" id="PS50112"/>
    </source>
</evidence>
<dbReference type="InterPro" id="IPR003018">
    <property type="entry name" value="GAF"/>
</dbReference>
<dbReference type="AlphaFoldDB" id="A0A0N0GX22"/>
<dbReference type="InterPro" id="IPR052016">
    <property type="entry name" value="Bact_Sigma-Reg"/>
</dbReference>
<dbReference type="InterPro" id="IPR000014">
    <property type="entry name" value="PAS"/>
</dbReference>
<dbReference type="PANTHER" id="PTHR43156:SF2">
    <property type="entry name" value="STAGE II SPORULATION PROTEIN E"/>
    <property type="match status" value="1"/>
</dbReference>
<dbReference type="InterPro" id="IPR036890">
    <property type="entry name" value="HATPase_C_sf"/>
</dbReference>
<dbReference type="Pfam" id="PF00989">
    <property type="entry name" value="PAS"/>
    <property type="match status" value="1"/>
</dbReference>
<dbReference type="SMART" id="SM00065">
    <property type="entry name" value="GAF"/>
    <property type="match status" value="1"/>
</dbReference>
<dbReference type="Proteomes" id="UP000037982">
    <property type="component" value="Unassembled WGS sequence"/>
</dbReference>
<dbReference type="GO" id="GO:0016791">
    <property type="term" value="F:phosphatase activity"/>
    <property type="evidence" value="ECO:0007669"/>
    <property type="project" value="TreeGrafter"/>
</dbReference>
<dbReference type="FunFam" id="3.30.565.10:FF:000028">
    <property type="entry name" value="PAS sensor protein"/>
    <property type="match status" value="1"/>
</dbReference>
<dbReference type="InterPro" id="IPR013767">
    <property type="entry name" value="PAS_fold"/>
</dbReference>
<dbReference type="Pfam" id="PF08448">
    <property type="entry name" value="PAS_4"/>
    <property type="match status" value="1"/>
</dbReference>
<dbReference type="GO" id="GO:0006355">
    <property type="term" value="P:regulation of DNA-templated transcription"/>
    <property type="evidence" value="ECO:0007669"/>
    <property type="project" value="InterPro"/>
</dbReference>
<dbReference type="InterPro" id="IPR036457">
    <property type="entry name" value="PPM-type-like_dom_sf"/>
</dbReference>
<dbReference type="Gene3D" id="3.30.565.10">
    <property type="entry name" value="Histidine kinase-like ATPase, C-terminal domain"/>
    <property type="match status" value="1"/>
</dbReference>
<dbReference type="InterPro" id="IPR003594">
    <property type="entry name" value="HATPase_dom"/>
</dbReference>
<dbReference type="Gene3D" id="3.30.450.20">
    <property type="entry name" value="PAS domain"/>
    <property type="match status" value="2"/>
</dbReference>
<sequence length="822" mass="88994">MTPRIFGDLAAPQDEAYAVIGARGVVTSWSPGAERLLGYPADAILGRRGTGLLQDETDAPRLEERCRAGEPFLGQTALRHRDGSRVEVALHAQRLVSADGEPQWLIRANSADAVRQQNLGRALLRGLFTESPFHIDVFDARLHYVAQNARRVKGFAYRDFEGRTMREVAPVGVFDIDDFEARQRNVLATGEALVANEVHARDPGDPDRYRAFSETIVPLRSDSKEVIGLAHAVFEITDRVRARERLALVNDAGSKIGSTLEVLRTAQELTDVAIPVFADHAYVDLLDPVFGGEEPVAGPVDETVPLRRVASSSVRDGPVEEAVVTGDIDLFTSGVSSVFTRALASDEPLLLTRSEVIAELAATDSRLASRAEEFGVHSWLLVPMFARGAALGVVVFERFRGEHGFEADDVLLAEDVVARAAVCVDNARRYTRERTTALALQRSLLPQRMPVLSAVEAASRYLPASGRTVLGGAWFDAISLSGARVALVVGDVPGNDLHSAVTMGRLRTAVRTLADLDLSPEELLTHLDDQVNRFHDEHGEGIAGRAVGTTCVYAVFDPLTRRCTVARAGHPAPARVRADGQVEFLDLPDGLPLGRGGAPFEKGEATLDDGDLLVLHTDGSPTGQGQGAETNLASLREALSGAGLNPAQRLDDICDTIMGHLSPARRQDDVALLVARVRGLEPDRHVTWDLADDPAVVSEARALAIGKLQEWGLEDLEFTTELLVSELATNAIRYGSPPIQLRLIRDRNLICEVSDSSSTSPHIRRALDTDEGGRGLYMVSQFAQLWGTRYHARGKTIWAEQALPMARLPLPNSSDGNVTGPA</sequence>
<dbReference type="CDD" id="cd00130">
    <property type="entry name" value="PAS"/>
    <property type="match status" value="1"/>
</dbReference>
<organism evidence="3 4">
    <name type="scientific">Streptomyces chattanoogensis</name>
    <dbReference type="NCBI Taxonomy" id="66876"/>
    <lineage>
        <taxon>Bacteria</taxon>
        <taxon>Bacillati</taxon>
        <taxon>Actinomycetota</taxon>
        <taxon>Actinomycetes</taxon>
        <taxon>Kitasatosporales</taxon>
        <taxon>Streptomycetaceae</taxon>
        <taxon>Streptomyces</taxon>
    </lineage>
</organism>
<evidence type="ECO:0000313" key="4">
    <source>
        <dbReference type="Proteomes" id="UP000037982"/>
    </source>
</evidence>
<name>A0A0N0GX22_9ACTN</name>